<reference evidence="2 3" key="1">
    <citation type="submission" date="2024-02" db="EMBL/GenBank/DDBJ databases">
        <title>Haloferula sargassicola NBRC 104335.</title>
        <authorList>
            <person name="Ichikawa N."/>
            <person name="Katano-Makiyama Y."/>
            <person name="Hidaka K."/>
        </authorList>
    </citation>
    <scope>NUCLEOTIDE SEQUENCE [LARGE SCALE GENOMIC DNA]</scope>
    <source>
        <strain evidence="2 3">NBRC 104335</strain>
    </source>
</reference>
<dbReference type="PROSITE" id="PS51257">
    <property type="entry name" value="PROKAR_LIPOPROTEIN"/>
    <property type="match status" value="1"/>
</dbReference>
<gene>
    <name evidence="2" type="ORF">Hsar01_00713</name>
</gene>
<proteinExistence type="predicted"/>
<protein>
    <recommendedName>
        <fullName evidence="1">Soluble ligand binding domain-containing protein</fullName>
    </recommendedName>
</protein>
<dbReference type="Pfam" id="PF10531">
    <property type="entry name" value="SLBB"/>
    <property type="match status" value="1"/>
</dbReference>
<evidence type="ECO:0000259" key="1">
    <source>
        <dbReference type="Pfam" id="PF10531"/>
    </source>
</evidence>
<evidence type="ECO:0000313" key="3">
    <source>
        <dbReference type="Proteomes" id="UP001476282"/>
    </source>
</evidence>
<accession>A0ABP9UQA8</accession>
<organism evidence="2 3">
    <name type="scientific">Haloferula sargassicola</name>
    <dbReference type="NCBI Taxonomy" id="490096"/>
    <lineage>
        <taxon>Bacteria</taxon>
        <taxon>Pseudomonadati</taxon>
        <taxon>Verrucomicrobiota</taxon>
        <taxon>Verrucomicrobiia</taxon>
        <taxon>Verrucomicrobiales</taxon>
        <taxon>Verrucomicrobiaceae</taxon>
        <taxon>Haloferula</taxon>
    </lineage>
</organism>
<evidence type="ECO:0000313" key="2">
    <source>
        <dbReference type="EMBL" id="GAA5481504.1"/>
    </source>
</evidence>
<keyword evidence="3" id="KW-1185">Reference proteome</keyword>
<name>A0ABP9UQA8_9BACT</name>
<feature type="domain" description="Soluble ligand binding" evidence="1">
    <location>
        <begin position="64"/>
        <end position="110"/>
    </location>
</feature>
<sequence>MRAPFIASFAVAALITACEKSTDTASYQKLDERLTRIEAQLSSIEKTVAKTAVEMGPDEEGFTVYLSGCVAKPGAYQVTSDMPLLAAVTLAGGLSEKANVKKITIHRQGEKFVIGTPEKIFLHEGDIVEIPEKFY</sequence>
<dbReference type="Proteomes" id="UP001476282">
    <property type="component" value="Unassembled WGS sequence"/>
</dbReference>
<dbReference type="EMBL" id="BAABRI010000003">
    <property type="protein sequence ID" value="GAA5481504.1"/>
    <property type="molecule type" value="Genomic_DNA"/>
</dbReference>
<comment type="caution">
    <text evidence="2">The sequence shown here is derived from an EMBL/GenBank/DDBJ whole genome shotgun (WGS) entry which is preliminary data.</text>
</comment>
<dbReference type="Gene3D" id="3.10.560.10">
    <property type="entry name" value="Outer membrane lipoprotein wza domain like"/>
    <property type="match status" value="1"/>
</dbReference>
<dbReference type="InterPro" id="IPR019554">
    <property type="entry name" value="Soluble_ligand-bd"/>
</dbReference>